<dbReference type="GO" id="GO:0015297">
    <property type="term" value="F:antiporter activity"/>
    <property type="evidence" value="ECO:0007669"/>
    <property type="project" value="UniProtKB-KW"/>
</dbReference>
<keyword evidence="6 10" id="KW-1133">Transmembrane helix</keyword>
<evidence type="ECO:0000256" key="10">
    <source>
        <dbReference type="SAM" id="Phobius"/>
    </source>
</evidence>
<accession>A0A964T3T6</accession>
<dbReference type="OrthoDB" id="9780160at2"/>
<evidence type="ECO:0000256" key="5">
    <source>
        <dbReference type="ARBA" id="ARBA00022692"/>
    </source>
</evidence>
<evidence type="ECO:0000256" key="2">
    <source>
        <dbReference type="ARBA" id="ARBA00022448"/>
    </source>
</evidence>
<dbReference type="InterPro" id="IPR050222">
    <property type="entry name" value="MATE_MdtK"/>
</dbReference>
<evidence type="ECO:0000256" key="7">
    <source>
        <dbReference type="ARBA" id="ARBA00023065"/>
    </source>
</evidence>
<feature type="transmembrane region" description="Helical" evidence="10">
    <location>
        <begin position="251"/>
        <end position="279"/>
    </location>
</feature>
<reference evidence="11" key="1">
    <citation type="submission" date="2019-03" db="EMBL/GenBank/DDBJ databases">
        <title>Afifella sp. nov., isolated from activated sludge.</title>
        <authorList>
            <person name="Li Q."/>
            <person name="Liu Y."/>
        </authorList>
    </citation>
    <scope>NUCLEOTIDE SEQUENCE</scope>
    <source>
        <strain evidence="11">L72</strain>
    </source>
</reference>
<dbReference type="Proteomes" id="UP000773614">
    <property type="component" value="Unassembled WGS sequence"/>
</dbReference>
<evidence type="ECO:0000256" key="9">
    <source>
        <dbReference type="ARBA" id="ARBA00031636"/>
    </source>
</evidence>
<evidence type="ECO:0000256" key="6">
    <source>
        <dbReference type="ARBA" id="ARBA00022989"/>
    </source>
</evidence>
<feature type="transmembrane region" description="Helical" evidence="10">
    <location>
        <begin position="142"/>
        <end position="160"/>
    </location>
</feature>
<dbReference type="PIRSF" id="PIRSF006603">
    <property type="entry name" value="DinF"/>
    <property type="match status" value="1"/>
</dbReference>
<feature type="transmembrane region" description="Helical" evidence="10">
    <location>
        <begin position="105"/>
        <end position="122"/>
    </location>
</feature>
<dbReference type="PANTHER" id="PTHR43298:SF2">
    <property type="entry name" value="FMN_FAD EXPORTER YEEO-RELATED"/>
    <property type="match status" value="1"/>
</dbReference>
<keyword evidence="2" id="KW-0813">Transport</keyword>
<comment type="subcellular location">
    <subcellularLocation>
        <location evidence="1">Cell inner membrane</location>
        <topology evidence="1">Multi-pass membrane protein</topology>
    </subcellularLocation>
</comment>
<keyword evidence="12" id="KW-1185">Reference proteome</keyword>
<keyword evidence="5 10" id="KW-0812">Transmembrane</keyword>
<feature type="transmembrane region" description="Helical" evidence="10">
    <location>
        <begin position="406"/>
        <end position="428"/>
    </location>
</feature>
<feature type="transmembrane region" description="Helical" evidence="10">
    <location>
        <begin position="329"/>
        <end position="348"/>
    </location>
</feature>
<feature type="transmembrane region" description="Helical" evidence="10">
    <location>
        <begin position="368"/>
        <end position="385"/>
    </location>
</feature>
<keyword evidence="7" id="KW-0406">Ion transport</keyword>
<comment type="caution">
    <text evidence="11">The sequence shown here is derived from an EMBL/GenBank/DDBJ whole genome shotgun (WGS) entry which is preliminary data.</text>
</comment>
<feature type="transmembrane region" description="Helical" evidence="10">
    <location>
        <begin position="172"/>
        <end position="191"/>
    </location>
</feature>
<evidence type="ECO:0000256" key="1">
    <source>
        <dbReference type="ARBA" id="ARBA00004429"/>
    </source>
</evidence>
<dbReference type="GO" id="GO:0042910">
    <property type="term" value="F:xenobiotic transmembrane transporter activity"/>
    <property type="evidence" value="ECO:0007669"/>
    <property type="project" value="InterPro"/>
</dbReference>
<dbReference type="EMBL" id="SPKJ01000026">
    <property type="protein sequence ID" value="MYZ47981.1"/>
    <property type="molecule type" value="Genomic_DNA"/>
</dbReference>
<feature type="transmembrane region" description="Helical" evidence="10">
    <location>
        <begin position="64"/>
        <end position="84"/>
    </location>
</feature>
<name>A0A964T3T6_9HYPH</name>
<gene>
    <name evidence="11" type="ORF">E4O86_09690</name>
</gene>
<dbReference type="NCBIfam" id="TIGR00797">
    <property type="entry name" value="matE"/>
    <property type="match status" value="1"/>
</dbReference>
<protein>
    <recommendedName>
        <fullName evidence="9">Multidrug-efflux transporter</fullName>
    </recommendedName>
</protein>
<evidence type="ECO:0000256" key="3">
    <source>
        <dbReference type="ARBA" id="ARBA00022449"/>
    </source>
</evidence>
<keyword evidence="4" id="KW-1003">Cell membrane</keyword>
<sequence length="474" mass="50627">MSDIAVRIGGARRTWAHEARATLSLAWPIILTNLAQTGMTATDVVLMGWLGPDRLAAGALASNLYFVFLIFGIGLLGATAAMVARELGRRFNSVRDVRRTVRQGLWSAAAITVPVWLVLWNAEPILVGLLGQDPALARRAAAYMHALQWSMLPFLCYIVLRSFVAALERPVWALLVGAVAIAVNAVLDWLLMFGALGLPRLELVGAGLATTICSTLMFLGLAAIVSRDRRFRRYRVFGRLWRADWPRLGQLWGLGLPIAAAVLFEVSIFNAAVFLMGLIGPASLAAHSIAIQLASLAFMVPMGFGQAATVRVGRAFGAGDVEAIGRAGWTAYVLGVGFMALTALAMVTIPRLLVGVFLDVRDPENAEVVALAVTFLGFAALFQIFDGAQAVGSGMLRGLHDTRVPMFIALFGYWGVGLPLGALLAFRFGLAGSGIWIGLASGLAVVALLMTARWVRRKRLGLTPRPAAVGRAVG</sequence>
<dbReference type="PANTHER" id="PTHR43298">
    <property type="entry name" value="MULTIDRUG RESISTANCE PROTEIN NORM-RELATED"/>
    <property type="match status" value="1"/>
</dbReference>
<dbReference type="AlphaFoldDB" id="A0A964T3T6"/>
<evidence type="ECO:0000313" key="12">
    <source>
        <dbReference type="Proteomes" id="UP000773614"/>
    </source>
</evidence>
<evidence type="ECO:0000313" key="11">
    <source>
        <dbReference type="EMBL" id="MYZ47981.1"/>
    </source>
</evidence>
<keyword evidence="8 10" id="KW-0472">Membrane</keyword>
<evidence type="ECO:0000256" key="4">
    <source>
        <dbReference type="ARBA" id="ARBA00022475"/>
    </source>
</evidence>
<dbReference type="GO" id="GO:0006811">
    <property type="term" value="P:monoatomic ion transport"/>
    <property type="evidence" value="ECO:0007669"/>
    <property type="project" value="UniProtKB-KW"/>
</dbReference>
<feature type="transmembrane region" description="Helical" evidence="10">
    <location>
        <begin position="434"/>
        <end position="455"/>
    </location>
</feature>
<feature type="transmembrane region" description="Helical" evidence="10">
    <location>
        <begin position="285"/>
        <end position="308"/>
    </location>
</feature>
<keyword evidence="3" id="KW-0050">Antiport</keyword>
<feature type="transmembrane region" description="Helical" evidence="10">
    <location>
        <begin position="203"/>
        <end position="225"/>
    </location>
</feature>
<dbReference type="Pfam" id="PF01554">
    <property type="entry name" value="MatE"/>
    <property type="match status" value="2"/>
</dbReference>
<dbReference type="RefSeq" id="WP_161140332.1">
    <property type="nucleotide sequence ID" value="NZ_SPKJ01000026.1"/>
</dbReference>
<evidence type="ECO:0000256" key="8">
    <source>
        <dbReference type="ARBA" id="ARBA00023136"/>
    </source>
</evidence>
<dbReference type="InterPro" id="IPR048279">
    <property type="entry name" value="MdtK-like"/>
</dbReference>
<organism evidence="11 12">
    <name type="scientific">Propylenella binzhouense</name>
    <dbReference type="NCBI Taxonomy" id="2555902"/>
    <lineage>
        <taxon>Bacteria</taxon>
        <taxon>Pseudomonadati</taxon>
        <taxon>Pseudomonadota</taxon>
        <taxon>Alphaproteobacteria</taxon>
        <taxon>Hyphomicrobiales</taxon>
        <taxon>Propylenellaceae</taxon>
        <taxon>Propylenella</taxon>
    </lineage>
</organism>
<dbReference type="GO" id="GO:0005886">
    <property type="term" value="C:plasma membrane"/>
    <property type="evidence" value="ECO:0007669"/>
    <property type="project" value="UniProtKB-SubCell"/>
</dbReference>
<dbReference type="InterPro" id="IPR002528">
    <property type="entry name" value="MATE_fam"/>
</dbReference>
<proteinExistence type="predicted"/>
<dbReference type="CDD" id="cd13131">
    <property type="entry name" value="MATE_NorM_like"/>
    <property type="match status" value="1"/>
</dbReference>